<keyword evidence="3" id="KW-1185">Reference proteome</keyword>
<proteinExistence type="predicted"/>
<feature type="region of interest" description="Disordered" evidence="1">
    <location>
        <begin position="26"/>
        <end position="150"/>
    </location>
</feature>
<feature type="compositionally biased region" description="Polar residues" evidence="1">
    <location>
        <begin position="26"/>
        <end position="39"/>
    </location>
</feature>
<feature type="compositionally biased region" description="Polar residues" evidence="1">
    <location>
        <begin position="99"/>
        <end position="114"/>
    </location>
</feature>
<feature type="non-terminal residue" evidence="2">
    <location>
        <position position="1"/>
    </location>
</feature>
<dbReference type="AlphaFoldDB" id="A0AAD4XBT4"/>
<dbReference type="EMBL" id="JAJJMB010012492">
    <property type="protein sequence ID" value="KAI3876532.1"/>
    <property type="molecule type" value="Genomic_DNA"/>
</dbReference>
<feature type="compositionally biased region" description="Acidic residues" evidence="1">
    <location>
        <begin position="129"/>
        <end position="140"/>
    </location>
</feature>
<dbReference type="Proteomes" id="UP001202328">
    <property type="component" value="Unassembled WGS sequence"/>
</dbReference>
<sequence>EIVNDLSILEWKDCAVQRIESLVVNTTSASECLTKSPSENYGMDKSFTPEAKKKRSYTKKKDKKKKGQSESGFSTPEKEQKRRHREKRNKEKGFMDSGFTASWGSKKTRYNSNEPPIDFSSIPLLESVVADEDDQDDDTEYQPISDSMFL</sequence>
<evidence type="ECO:0000256" key="1">
    <source>
        <dbReference type="SAM" id="MobiDB-lite"/>
    </source>
</evidence>
<comment type="caution">
    <text evidence="2">The sequence shown here is derived from an EMBL/GenBank/DDBJ whole genome shotgun (WGS) entry which is preliminary data.</text>
</comment>
<reference evidence="2" key="1">
    <citation type="submission" date="2022-04" db="EMBL/GenBank/DDBJ databases">
        <title>A functionally conserved STORR gene fusion in Papaver species that diverged 16.8 million years ago.</title>
        <authorList>
            <person name="Catania T."/>
        </authorList>
    </citation>
    <scope>NUCLEOTIDE SEQUENCE</scope>
    <source>
        <strain evidence="2">S-188037</strain>
    </source>
</reference>
<evidence type="ECO:0000313" key="3">
    <source>
        <dbReference type="Proteomes" id="UP001202328"/>
    </source>
</evidence>
<accession>A0AAD4XBT4</accession>
<evidence type="ECO:0000313" key="2">
    <source>
        <dbReference type="EMBL" id="KAI3876532.1"/>
    </source>
</evidence>
<feature type="compositionally biased region" description="Basic residues" evidence="1">
    <location>
        <begin position="52"/>
        <end position="66"/>
    </location>
</feature>
<name>A0AAD4XBT4_9MAGN</name>
<gene>
    <name evidence="2" type="ORF">MKW98_015915</name>
</gene>
<organism evidence="2 3">
    <name type="scientific">Papaver atlanticum</name>
    <dbReference type="NCBI Taxonomy" id="357466"/>
    <lineage>
        <taxon>Eukaryota</taxon>
        <taxon>Viridiplantae</taxon>
        <taxon>Streptophyta</taxon>
        <taxon>Embryophyta</taxon>
        <taxon>Tracheophyta</taxon>
        <taxon>Spermatophyta</taxon>
        <taxon>Magnoliopsida</taxon>
        <taxon>Ranunculales</taxon>
        <taxon>Papaveraceae</taxon>
        <taxon>Papaveroideae</taxon>
        <taxon>Papaver</taxon>
    </lineage>
</organism>
<protein>
    <submittedName>
        <fullName evidence="2">Uncharacterized protein</fullName>
    </submittedName>
</protein>